<dbReference type="InterPro" id="IPR000276">
    <property type="entry name" value="GPCR_Rhodpsn"/>
</dbReference>
<keyword evidence="7 9" id="KW-0675">Receptor</keyword>
<dbReference type="PROSITE" id="PS00237">
    <property type="entry name" value="G_PROTEIN_RECEP_F1_1"/>
    <property type="match status" value="1"/>
</dbReference>
<feature type="signal peptide" evidence="12">
    <location>
        <begin position="1"/>
        <end position="16"/>
    </location>
</feature>
<evidence type="ECO:0000256" key="7">
    <source>
        <dbReference type="ARBA" id="ARBA00023170"/>
    </source>
</evidence>
<feature type="transmembrane region" description="Helical" evidence="11">
    <location>
        <begin position="159"/>
        <end position="178"/>
    </location>
</feature>
<dbReference type="FunCoup" id="A0A3P8UUF7">
    <property type="interactions" value="4"/>
</dbReference>
<comment type="similarity">
    <text evidence="9">Belongs to the G-protein coupled receptor 1 family.</text>
</comment>
<keyword evidence="4 9" id="KW-0297">G-protein coupled receptor</keyword>
<dbReference type="PANTHER" id="PTHR45695">
    <property type="entry name" value="LEUCOKININ RECEPTOR-RELATED"/>
    <property type="match status" value="1"/>
</dbReference>
<feature type="transmembrane region" description="Helical" evidence="11">
    <location>
        <begin position="117"/>
        <end position="138"/>
    </location>
</feature>
<keyword evidence="15" id="KW-1185">Reference proteome</keyword>
<dbReference type="InterPro" id="IPR000405">
    <property type="entry name" value="Galanin_rcpt"/>
</dbReference>
<dbReference type="STRING" id="244447.ENSCSEP00000005454"/>
<feature type="region of interest" description="Disordered" evidence="10">
    <location>
        <begin position="17"/>
        <end position="37"/>
    </location>
</feature>
<evidence type="ECO:0000313" key="15">
    <source>
        <dbReference type="Proteomes" id="UP000265120"/>
    </source>
</evidence>
<dbReference type="PROSITE" id="PS50262">
    <property type="entry name" value="G_PROTEIN_RECEP_F1_2"/>
    <property type="match status" value="1"/>
</dbReference>
<dbReference type="Gene3D" id="1.20.1070.10">
    <property type="entry name" value="Rhodopsin 7-helix transmembrane proteins"/>
    <property type="match status" value="1"/>
</dbReference>
<dbReference type="Pfam" id="PF00001">
    <property type="entry name" value="7tm_1"/>
    <property type="match status" value="1"/>
</dbReference>
<feature type="transmembrane region" description="Helical" evidence="11">
    <location>
        <begin position="290"/>
        <end position="314"/>
    </location>
</feature>
<keyword evidence="3 11" id="KW-1133">Transmembrane helix</keyword>
<evidence type="ECO:0000256" key="8">
    <source>
        <dbReference type="ARBA" id="ARBA00023224"/>
    </source>
</evidence>
<dbReference type="PANTHER" id="PTHR45695:SF25">
    <property type="entry name" value="GALANIN RECEPTOR 1"/>
    <property type="match status" value="1"/>
</dbReference>
<feature type="chain" id="PRO_5018318188" evidence="12">
    <location>
        <begin position="17"/>
        <end position="369"/>
    </location>
</feature>
<keyword evidence="2 9" id="KW-0812">Transmembrane</keyword>
<dbReference type="GO" id="GO:0005886">
    <property type="term" value="C:plasma membrane"/>
    <property type="evidence" value="ECO:0007669"/>
    <property type="project" value="TreeGrafter"/>
</dbReference>
<feature type="domain" description="G-protein coupled receptors family 1 profile" evidence="13">
    <location>
        <begin position="54"/>
        <end position="311"/>
    </location>
</feature>
<dbReference type="PRINTS" id="PR00237">
    <property type="entry name" value="GPCRRHODOPSN"/>
</dbReference>
<keyword evidence="5 11" id="KW-0472">Membrane</keyword>
<name>A0A3P8UUF7_CYNSE</name>
<evidence type="ECO:0000313" key="14">
    <source>
        <dbReference type="Ensembl" id="ENSCSEP00000005454.1"/>
    </source>
</evidence>
<dbReference type="Proteomes" id="UP000265120">
    <property type="component" value="Chromosome 5"/>
</dbReference>
<evidence type="ECO:0000256" key="12">
    <source>
        <dbReference type="SAM" id="SignalP"/>
    </source>
</evidence>
<keyword evidence="6" id="KW-1015">Disulfide bond</keyword>
<dbReference type="GO" id="GO:0004966">
    <property type="term" value="F:galanin receptor activity"/>
    <property type="evidence" value="ECO:0007669"/>
    <property type="project" value="Ensembl"/>
</dbReference>
<evidence type="ECO:0000256" key="3">
    <source>
        <dbReference type="ARBA" id="ARBA00022989"/>
    </source>
</evidence>
<reference evidence="14" key="2">
    <citation type="submission" date="2025-08" db="UniProtKB">
        <authorList>
            <consortium name="Ensembl"/>
        </authorList>
    </citation>
    <scope>IDENTIFICATION</scope>
</reference>
<dbReference type="PRINTS" id="PR00663">
    <property type="entry name" value="GALANINR"/>
</dbReference>
<feature type="transmembrane region" description="Helical" evidence="11">
    <location>
        <begin position="207"/>
        <end position="235"/>
    </location>
</feature>
<dbReference type="SUPFAM" id="SSF81321">
    <property type="entry name" value="Family A G protein-coupled receptor-like"/>
    <property type="match status" value="1"/>
</dbReference>
<evidence type="ECO:0000256" key="9">
    <source>
        <dbReference type="RuleBase" id="RU000688"/>
    </source>
</evidence>
<evidence type="ECO:0000256" key="1">
    <source>
        <dbReference type="ARBA" id="ARBA00004141"/>
    </source>
</evidence>
<comment type="subcellular location">
    <subcellularLocation>
        <location evidence="1">Membrane</location>
        <topology evidence="1">Multi-pass membrane protein</topology>
    </subcellularLocation>
</comment>
<feature type="transmembrane region" description="Helical" evidence="11">
    <location>
        <begin position="81"/>
        <end position="105"/>
    </location>
</feature>
<evidence type="ECO:0000259" key="13">
    <source>
        <dbReference type="PROSITE" id="PS50262"/>
    </source>
</evidence>
<dbReference type="Ensembl" id="ENSCSET00000005513.1">
    <property type="protein sequence ID" value="ENSCSEP00000005454.1"/>
    <property type="gene ID" value="ENSCSEG00000003506.1"/>
</dbReference>
<reference evidence="14" key="3">
    <citation type="submission" date="2025-09" db="UniProtKB">
        <authorList>
            <consortium name="Ensembl"/>
        </authorList>
    </citation>
    <scope>IDENTIFICATION</scope>
</reference>
<dbReference type="InterPro" id="IPR017452">
    <property type="entry name" value="GPCR_Rhodpsn_7TM"/>
</dbReference>
<sequence length="369" mass="41063">MLLLLLLLPQENLTSGWTEAEEDHRSPSGSESDTAAGTGLETGPEAVLVPLVFGLIFVLGVLGNCLVLLETDTAASGHAAAAATASADLGFLLFCVPFQASVYSLPHWLFGSFLCRFSHFCSSVSMLVSILTLVAMSVDRYLAVVRAGKAVRVRSRRNALVGVCVIWTLSVLFSVPVAQHQVLTGHTAAPNSTFCWESWSQHAHRRVYKVCVFVLGFVVPLLLISCCYVKILFHLHRKIKNTSKKSERSKQKTTQTVLMVVTAFALCWLPHHIIVMWVEFGLFPLNDASFVFRIVSHCLSYGHSCLNPVLYAFLSENFRKASRQVFDCHFLYSTPPPDSTRHSRSRLWCSSWSPSGRCLHRQQSILRMM</sequence>
<evidence type="ECO:0000256" key="5">
    <source>
        <dbReference type="ARBA" id="ARBA00023136"/>
    </source>
</evidence>
<proteinExistence type="inferred from homology"/>
<feature type="transmembrane region" description="Helical" evidence="11">
    <location>
        <begin position="256"/>
        <end position="278"/>
    </location>
</feature>
<feature type="transmembrane region" description="Helical" evidence="11">
    <location>
        <begin position="47"/>
        <end position="69"/>
    </location>
</feature>
<evidence type="ECO:0000256" key="4">
    <source>
        <dbReference type="ARBA" id="ARBA00023040"/>
    </source>
</evidence>
<dbReference type="GeneTree" id="ENSGT01150000286969"/>
<evidence type="ECO:0000256" key="11">
    <source>
        <dbReference type="SAM" id="Phobius"/>
    </source>
</evidence>
<reference evidence="14 15" key="1">
    <citation type="journal article" date="2014" name="Nat. Genet.">
        <title>Whole-genome sequence of a flatfish provides insights into ZW sex chromosome evolution and adaptation to a benthic lifestyle.</title>
        <authorList>
            <person name="Chen S."/>
            <person name="Zhang G."/>
            <person name="Shao C."/>
            <person name="Huang Q."/>
            <person name="Liu G."/>
            <person name="Zhang P."/>
            <person name="Song W."/>
            <person name="An N."/>
            <person name="Chalopin D."/>
            <person name="Volff J.N."/>
            <person name="Hong Y."/>
            <person name="Li Q."/>
            <person name="Sha Z."/>
            <person name="Zhou H."/>
            <person name="Xie M."/>
            <person name="Yu Q."/>
            <person name="Liu Y."/>
            <person name="Xiang H."/>
            <person name="Wang N."/>
            <person name="Wu K."/>
            <person name="Yang C."/>
            <person name="Zhou Q."/>
            <person name="Liao X."/>
            <person name="Yang L."/>
            <person name="Hu Q."/>
            <person name="Zhang J."/>
            <person name="Meng L."/>
            <person name="Jin L."/>
            <person name="Tian Y."/>
            <person name="Lian J."/>
            <person name="Yang J."/>
            <person name="Miao G."/>
            <person name="Liu S."/>
            <person name="Liang Z."/>
            <person name="Yan F."/>
            <person name="Li Y."/>
            <person name="Sun B."/>
            <person name="Zhang H."/>
            <person name="Zhang J."/>
            <person name="Zhu Y."/>
            <person name="Du M."/>
            <person name="Zhao Y."/>
            <person name="Schartl M."/>
            <person name="Tang Q."/>
            <person name="Wang J."/>
        </authorList>
    </citation>
    <scope>NUCLEOTIDE SEQUENCE</scope>
</reference>
<dbReference type="AlphaFoldDB" id="A0A3P8UUF7"/>
<dbReference type="InParanoid" id="A0A3P8UUF7"/>
<keyword evidence="8 9" id="KW-0807">Transducer</keyword>
<evidence type="ECO:0000256" key="10">
    <source>
        <dbReference type="SAM" id="MobiDB-lite"/>
    </source>
</evidence>
<keyword evidence="12" id="KW-0732">Signal</keyword>
<evidence type="ECO:0000256" key="2">
    <source>
        <dbReference type="ARBA" id="ARBA00022692"/>
    </source>
</evidence>
<protein>
    <submittedName>
        <fullName evidence="14">Galanin receptor 1b</fullName>
    </submittedName>
</protein>
<accession>A0A3P8UUF7</accession>
<organism evidence="14 15">
    <name type="scientific">Cynoglossus semilaevis</name>
    <name type="common">Tongue sole</name>
    <dbReference type="NCBI Taxonomy" id="244447"/>
    <lineage>
        <taxon>Eukaryota</taxon>
        <taxon>Metazoa</taxon>
        <taxon>Chordata</taxon>
        <taxon>Craniata</taxon>
        <taxon>Vertebrata</taxon>
        <taxon>Euteleostomi</taxon>
        <taxon>Actinopterygii</taxon>
        <taxon>Neopterygii</taxon>
        <taxon>Teleostei</taxon>
        <taxon>Neoteleostei</taxon>
        <taxon>Acanthomorphata</taxon>
        <taxon>Carangaria</taxon>
        <taxon>Pleuronectiformes</taxon>
        <taxon>Pleuronectoidei</taxon>
        <taxon>Cynoglossidae</taxon>
        <taxon>Cynoglossinae</taxon>
        <taxon>Cynoglossus</taxon>
    </lineage>
</organism>
<evidence type="ECO:0000256" key="6">
    <source>
        <dbReference type="ARBA" id="ARBA00023157"/>
    </source>
</evidence>